<dbReference type="GO" id="GO:0016787">
    <property type="term" value="F:hydrolase activity"/>
    <property type="evidence" value="ECO:0007669"/>
    <property type="project" value="UniProtKB-KW"/>
</dbReference>
<evidence type="ECO:0000313" key="5">
    <source>
        <dbReference type="EMBL" id="MBA5635676.1"/>
    </source>
</evidence>
<evidence type="ECO:0000256" key="3">
    <source>
        <dbReference type="ARBA" id="ARBA00022824"/>
    </source>
</evidence>
<keyword evidence="5" id="KW-0378">Hydrolase</keyword>
<accession>A0A7W2ENJ9</accession>
<comment type="caution">
    <text evidence="5">The sequence shown here is derived from an EMBL/GenBank/DDBJ whole genome shotgun (WGS) entry which is preliminary data.</text>
</comment>
<evidence type="ECO:0000256" key="1">
    <source>
        <dbReference type="ARBA" id="ARBA00004240"/>
    </source>
</evidence>
<keyword evidence="4" id="KW-0472">Membrane</keyword>
<dbReference type="PANTHER" id="PTHR48182:SF2">
    <property type="entry name" value="PROTEIN SERAC1"/>
    <property type="match status" value="1"/>
</dbReference>
<sequence>MNDHVFSIFSEKCKWFMVLAAYLLLCNPACSQTRGKPTDIYSWYGNYRNTNTVLVFVHGIFGNSNTFLYEDPQDQSKDKFWPEMLLHDERFKNASVFLGGFYTDVNSKDYATDFAVKDLLAALKRPSVKNGRAVLDHKNIIFICHSTGGVMVRRLLAQNVEQFKGKKIGLLLIASPSLGSRWADRLSPIAKFGGNQLAQELEDNSQFLTSLDTTFKEIVDNKTLNITGIEAVENHFVIDCFWCFTKVVEVQSAARYFPNPRMLANTDHFSTVKPNSDTHPAYLLLSDFYHDYFQSDAGALEWSPPTAAKISLSRSAPRWVPSEPAHALKDFQNIDPAVCNLAASDATRKQSCTLVVRGNMHNPPQIGDVGLENVKLSCIGSDCTKVSFNQYRSDSLYGSVLAEVSVQIIATSGGPGQPGDGAAAPISVAWTLSATTSDNRLVEVQKYADQLKSYDDKVLVPVQSDGSVVTISAKLLDGAFNLEAGKASQYRNFEMLSDGDPAFYTYLIKR</sequence>
<dbReference type="Gene3D" id="3.40.50.1820">
    <property type="entry name" value="alpha/beta hydrolase"/>
    <property type="match status" value="1"/>
</dbReference>
<evidence type="ECO:0000256" key="4">
    <source>
        <dbReference type="ARBA" id="ARBA00023136"/>
    </source>
</evidence>
<dbReference type="RefSeq" id="WP_182159239.1">
    <property type="nucleotide sequence ID" value="NZ_JACEZT010000001.1"/>
</dbReference>
<evidence type="ECO:0000256" key="2">
    <source>
        <dbReference type="ARBA" id="ARBA00004370"/>
    </source>
</evidence>
<organism evidence="5 6">
    <name type="scientific">Rugamonas brunnea</name>
    <dbReference type="NCBI Taxonomy" id="2758569"/>
    <lineage>
        <taxon>Bacteria</taxon>
        <taxon>Pseudomonadati</taxon>
        <taxon>Pseudomonadota</taxon>
        <taxon>Betaproteobacteria</taxon>
        <taxon>Burkholderiales</taxon>
        <taxon>Oxalobacteraceae</taxon>
        <taxon>Telluria group</taxon>
        <taxon>Rugamonas</taxon>
    </lineage>
</organism>
<dbReference type="InterPro" id="IPR029058">
    <property type="entry name" value="AB_hydrolase_fold"/>
</dbReference>
<reference evidence="5 6" key="1">
    <citation type="submission" date="2020-07" db="EMBL/GenBank/DDBJ databases">
        <title>Novel species isolated from subtropical streams in China.</title>
        <authorList>
            <person name="Lu H."/>
        </authorList>
    </citation>
    <scope>NUCLEOTIDE SEQUENCE [LARGE SCALE GENOMIC DNA]</scope>
    <source>
        <strain evidence="5 6">LX20W</strain>
    </source>
</reference>
<proteinExistence type="predicted"/>
<keyword evidence="6" id="KW-1185">Reference proteome</keyword>
<name>A0A7W2ENJ9_9BURK</name>
<gene>
    <name evidence="5" type="ORF">H3H37_01240</name>
</gene>
<keyword evidence="3" id="KW-0256">Endoplasmic reticulum</keyword>
<dbReference type="PANTHER" id="PTHR48182">
    <property type="entry name" value="PROTEIN SERAC1"/>
    <property type="match status" value="1"/>
</dbReference>
<dbReference type="GO" id="GO:0016020">
    <property type="term" value="C:membrane"/>
    <property type="evidence" value="ECO:0007669"/>
    <property type="project" value="UniProtKB-SubCell"/>
</dbReference>
<dbReference type="Proteomes" id="UP000534388">
    <property type="component" value="Unassembled WGS sequence"/>
</dbReference>
<protein>
    <submittedName>
        <fullName evidence="5">Alpha/beta hydrolase</fullName>
    </submittedName>
</protein>
<comment type="subcellular location">
    <subcellularLocation>
        <location evidence="1">Endoplasmic reticulum</location>
    </subcellularLocation>
    <subcellularLocation>
        <location evidence="2">Membrane</location>
    </subcellularLocation>
</comment>
<evidence type="ECO:0000313" key="6">
    <source>
        <dbReference type="Proteomes" id="UP000534388"/>
    </source>
</evidence>
<dbReference type="SUPFAM" id="SSF53474">
    <property type="entry name" value="alpha/beta-Hydrolases"/>
    <property type="match status" value="1"/>
</dbReference>
<dbReference type="AlphaFoldDB" id="A0A7W2ENJ9"/>
<dbReference type="EMBL" id="JACEZT010000001">
    <property type="protein sequence ID" value="MBA5635676.1"/>
    <property type="molecule type" value="Genomic_DNA"/>
</dbReference>
<dbReference type="InterPro" id="IPR052374">
    <property type="entry name" value="SERAC1"/>
</dbReference>